<organism evidence="2 3">
    <name type="scientific">Mycobacterium syngnathidarum</name>
    <dbReference type="NCBI Taxonomy" id="1908205"/>
    <lineage>
        <taxon>Bacteria</taxon>
        <taxon>Bacillati</taxon>
        <taxon>Actinomycetota</taxon>
        <taxon>Actinomycetes</taxon>
        <taxon>Mycobacteriales</taxon>
        <taxon>Mycobacteriaceae</taxon>
        <taxon>Mycobacterium</taxon>
    </lineage>
</organism>
<dbReference type="EMBL" id="MLHV01000041">
    <property type="protein sequence ID" value="OHT89990.1"/>
    <property type="molecule type" value="Genomic_DNA"/>
</dbReference>
<dbReference type="STRING" id="1908205.BKG60_25330"/>
<reference evidence="2 3" key="1">
    <citation type="submission" date="2016-10" db="EMBL/GenBank/DDBJ databases">
        <title>Evaluation of Human, Animal and Environmental Mycobacterium chelonae Isolates by Core Genome Phylogenomic Analysis, Targeted Gene Comparison, and Anti-microbial Susceptibility Patterns: A Tale of Mistaken Identities.</title>
        <authorList>
            <person name="Fogelson S.B."/>
            <person name="Camus A.C."/>
            <person name="Lorenz W."/>
            <person name="Vasireddy R."/>
            <person name="Vasireddy S."/>
            <person name="Smith T."/>
            <person name="Brown-Elliott B.A."/>
            <person name="Wallace R.J.Jr."/>
            <person name="Hasan N.A."/>
            <person name="Reischl U."/>
            <person name="Sanchez S."/>
        </authorList>
    </citation>
    <scope>NUCLEOTIDE SEQUENCE [LARGE SCALE GENOMIC DNA]</scope>
    <source>
        <strain evidence="2 3">24999</strain>
    </source>
</reference>
<comment type="caution">
    <text evidence="2">The sequence shown here is derived from an EMBL/GenBank/DDBJ whole genome shotgun (WGS) entry which is preliminary data.</text>
</comment>
<keyword evidence="3" id="KW-1185">Reference proteome</keyword>
<proteinExistence type="predicted"/>
<dbReference type="Proteomes" id="UP000179636">
    <property type="component" value="Unassembled WGS sequence"/>
</dbReference>
<name>A0A1Q9W4L9_9MYCO</name>
<evidence type="ECO:0000313" key="2">
    <source>
        <dbReference type="EMBL" id="OHT89990.1"/>
    </source>
</evidence>
<accession>A0A1Q9W4L9</accession>
<gene>
    <name evidence="2" type="ORF">BKG61_27560</name>
</gene>
<protein>
    <submittedName>
        <fullName evidence="2">Uncharacterized protein</fullName>
    </submittedName>
</protein>
<sequence length="152" mass="16219">MQVLAVLLVPLHLHRFLHRGNRSRRVGPAGQTGSMPTAESRDGRAADLRGRAALVRTNGWEPYENVWSSGEVAGVRAVLGEPGALDAAVEAWAPTLWGAAASEADARTGYSSTRRWFLTLQGVAALDVLHAAAGKVASCSRFHSLDEARPQP</sequence>
<evidence type="ECO:0000256" key="1">
    <source>
        <dbReference type="SAM" id="MobiDB-lite"/>
    </source>
</evidence>
<evidence type="ECO:0000313" key="3">
    <source>
        <dbReference type="Proteomes" id="UP000179636"/>
    </source>
</evidence>
<accession>A0A1S1JT51</accession>
<dbReference type="AlphaFoldDB" id="A0A1Q9W4L9"/>
<feature type="region of interest" description="Disordered" evidence="1">
    <location>
        <begin position="22"/>
        <end position="46"/>
    </location>
</feature>